<evidence type="ECO:0000259" key="7">
    <source>
        <dbReference type="Pfam" id="PF05140"/>
    </source>
</evidence>
<evidence type="ECO:0000256" key="4">
    <source>
        <dbReference type="ARBA" id="ARBA00022989"/>
    </source>
</evidence>
<dbReference type="Pfam" id="PF05140">
    <property type="entry name" value="ResB"/>
    <property type="match status" value="1"/>
</dbReference>
<feature type="transmembrane region" description="Helical" evidence="6">
    <location>
        <begin position="421"/>
        <end position="439"/>
    </location>
</feature>
<proteinExistence type="predicted"/>
<reference evidence="8 9" key="1">
    <citation type="submission" date="2021-01" db="EMBL/GenBank/DDBJ databases">
        <title>Sequencing the genomes of 1000 actinobacteria strains.</title>
        <authorList>
            <person name="Klenk H.-P."/>
        </authorList>
    </citation>
    <scope>NUCLEOTIDE SEQUENCE [LARGE SCALE GENOMIC DNA]</scope>
    <source>
        <strain evidence="8 9">DSM 18239</strain>
    </source>
</reference>
<evidence type="ECO:0000256" key="6">
    <source>
        <dbReference type="SAM" id="Phobius"/>
    </source>
</evidence>
<dbReference type="PANTHER" id="PTHR31566">
    <property type="entry name" value="CYTOCHROME C BIOGENESIS PROTEIN CCS1, CHLOROPLASTIC"/>
    <property type="match status" value="1"/>
</dbReference>
<dbReference type="InterPro" id="IPR007816">
    <property type="entry name" value="ResB-like_domain"/>
</dbReference>
<evidence type="ECO:0000313" key="8">
    <source>
        <dbReference type="EMBL" id="MBM7509534.1"/>
    </source>
</evidence>
<gene>
    <name evidence="8" type="ORF">JOE61_003348</name>
</gene>
<evidence type="ECO:0000256" key="2">
    <source>
        <dbReference type="ARBA" id="ARBA00022692"/>
    </source>
</evidence>
<keyword evidence="3" id="KW-0201">Cytochrome c-type biogenesis</keyword>
<sequence>MRTAVVLLVLLALSAVPGSLLPQRGVASDPSAVAFFYREHPDLATWLDRFSLFNVYSAPWFAAIYILLLVSMTGCVLPRCARLWQEFRAAPPPGPRRLAREAGYQRVRSADADAALETAARHLARRGFRVVRTDGEVRAEKGHVREVGNLLFHLSLLLLLVGVAGGRLFGYEGRVAVVEGASFANVTSAYDAITPAPLADLAELEPMQLTLESFTAEFETSGVRRGEPRGFAGNVSYRSQAEGSGTFTVEPNRPLDINGTKFFLTGHGYAPEVTVRDGNGDVATSGPFIFLPMDQAFTSDGVVKAPDAQPRSVALQGLLLPTAARGEGGVTVSVFPDDVNPRLQLTAFTGDLGLDDGTPQSVFALDLDDLEEVSAPDGEKWRVSLAPGQTATLPDGLGSVTFDGLSRFANFQVARDPGKEISLVAAIVLLLGLTVSLGVSRRRVWVRADDDGNIEVAARTLSRREAPLSELATLAQILRSMPCTDTRPSREIRS</sequence>
<dbReference type="RefSeq" id="WP_193671078.1">
    <property type="nucleotide sequence ID" value="NZ_JACDTV010000024.1"/>
</dbReference>
<feature type="transmembrane region" description="Helical" evidence="6">
    <location>
        <begin position="58"/>
        <end position="78"/>
    </location>
</feature>
<keyword evidence="5 6" id="KW-0472">Membrane</keyword>
<dbReference type="PANTHER" id="PTHR31566:SF0">
    <property type="entry name" value="CYTOCHROME C BIOGENESIS PROTEIN CCS1, CHLOROPLASTIC"/>
    <property type="match status" value="1"/>
</dbReference>
<evidence type="ECO:0000313" key="9">
    <source>
        <dbReference type="Proteomes" id="UP000732378"/>
    </source>
</evidence>
<dbReference type="Proteomes" id="UP000732378">
    <property type="component" value="Unassembled WGS sequence"/>
</dbReference>
<keyword evidence="4 6" id="KW-1133">Transmembrane helix</keyword>
<dbReference type="EMBL" id="JAFBBZ010000001">
    <property type="protein sequence ID" value="MBM7509534.1"/>
    <property type="molecule type" value="Genomic_DNA"/>
</dbReference>
<dbReference type="InterPro" id="IPR023494">
    <property type="entry name" value="Cyt_c_bgen_Ccs1/CcsB/ResB"/>
</dbReference>
<accession>A0ABS2MEB8</accession>
<comment type="subcellular location">
    <subcellularLocation>
        <location evidence="1">Membrane</location>
        <topology evidence="1">Multi-pass membrane protein</topology>
    </subcellularLocation>
</comment>
<comment type="caution">
    <text evidence="8">The sequence shown here is derived from an EMBL/GenBank/DDBJ whole genome shotgun (WGS) entry which is preliminary data.</text>
</comment>
<organism evidence="8 9">
    <name type="scientific">Nocardioides salarius</name>
    <dbReference type="NCBI Taxonomy" id="374513"/>
    <lineage>
        <taxon>Bacteria</taxon>
        <taxon>Bacillati</taxon>
        <taxon>Actinomycetota</taxon>
        <taxon>Actinomycetes</taxon>
        <taxon>Propionibacteriales</taxon>
        <taxon>Nocardioidaceae</taxon>
        <taxon>Nocardioides</taxon>
    </lineage>
</organism>
<evidence type="ECO:0000256" key="3">
    <source>
        <dbReference type="ARBA" id="ARBA00022748"/>
    </source>
</evidence>
<feature type="transmembrane region" description="Helical" evidence="6">
    <location>
        <begin position="150"/>
        <end position="169"/>
    </location>
</feature>
<evidence type="ECO:0000256" key="5">
    <source>
        <dbReference type="ARBA" id="ARBA00023136"/>
    </source>
</evidence>
<evidence type="ECO:0000256" key="1">
    <source>
        <dbReference type="ARBA" id="ARBA00004141"/>
    </source>
</evidence>
<name>A0ABS2MEB8_9ACTN</name>
<keyword evidence="9" id="KW-1185">Reference proteome</keyword>
<protein>
    <submittedName>
        <fullName evidence="8">Cytochrome c biogenesis protein</fullName>
    </submittedName>
</protein>
<keyword evidence="2 6" id="KW-0812">Transmembrane</keyword>
<feature type="domain" description="ResB-like" evidence="7">
    <location>
        <begin position="1"/>
        <end position="464"/>
    </location>
</feature>